<dbReference type="InterPro" id="IPR022060">
    <property type="entry name" value="DUF3616"/>
</dbReference>
<feature type="signal peptide" evidence="2">
    <location>
        <begin position="1"/>
        <end position="36"/>
    </location>
</feature>
<organism evidence="4 5">
    <name type="scientific">Streptomyces malaysiensis</name>
    <dbReference type="NCBI Taxonomy" id="92644"/>
    <lineage>
        <taxon>Bacteria</taxon>
        <taxon>Bacillati</taxon>
        <taxon>Actinomycetota</taxon>
        <taxon>Actinomycetes</taxon>
        <taxon>Kitasatosporales</taxon>
        <taxon>Streptomycetaceae</taxon>
        <taxon>Streptomyces</taxon>
        <taxon>Streptomyces violaceusniger group</taxon>
    </lineage>
</organism>
<evidence type="ECO:0000256" key="2">
    <source>
        <dbReference type="SAM" id="SignalP"/>
    </source>
</evidence>
<proteinExistence type="predicted"/>
<feature type="chain" id="PRO_5046012416" evidence="2">
    <location>
        <begin position="37"/>
        <end position="481"/>
    </location>
</feature>
<evidence type="ECO:0000259" key="3">
    <source>
        <dbReference type="Pfam" id="PF12275"/>
    </source>
</evidence>
<sequence length="481" mass="49723">MVPFHAAPPRRVRRVRHAALALVAGAAALSALPATAMAGSAGYGTPTIKLSDAYLSGAVGATGDPTVTVQVGQSGADAGALTVSATATTRGSVARTGDVSVTGTGATREVTVRARGKGYADLTLEVNGLGGKSATTTLHYAASGAVRDAADTRYPTGSSDSSAAVDVGGGYMVVADDESNVLRLYRRDASGAPVRTWDVSSDLDVDKEIDIEAAARVGDTVYWTGSLGNNKDGEPKEDRFTLFTTTVSGSGADTELEVDGSYQGLREDLVAWDKANGDRLGFAKGTADGQVPKQIDGFNVEGLEFAPGSGSTAYLGFRAPLVPPAEGGKALLVPVTNADELARSGGDRDTHATFGDPITLDLGGLSVRDIRRNDKGQYLIVAGSWAAEDNSAPYALYSWDGVAGHQPVKRLDLPTADPGGWETVVDVPDLTAPGARAQVITDSGSADLYGDGTEAKDLEHEEWKKSRSVSFPLNPRPAVNP</sequence>
<keyword evidence="2" id="KW-0732">Signal</keyword>
<dbReference type="Pfam" id="PF12275">
    <property type="entry name" value="DUF3616"/>
    <property type="match status" value="1"/>
</dbReference>
<evidence type="ECO:0000256" key="1">
    <source>
        <dbReference type="SAM" id="MobiDB-lite"/>
    </source>
</evidence>
<protein>
    <submittedName>
        <fullName evidence="4">DUF3616 domain-containing protein</fullName>
    </submittedName>
</protein>
<reference evidence="4 5" key="1">
    <citation type="submission" date="2020-11" db="EMBL/GenBank/DDBJ databases">
        <title>Complete genome sequence unveiled secondary metabolic potentials in Streptomyces solisilvae HNM0141.</title>
        <authorList>
            <person name="Huang X."/>
        </authorList>
    </citation>
    <scope>NUCLEOTIDE SEQUENCE [LARGE SCALE GENOMIC DNA]</scope>
    <source>
        <strain evidence="4 5">HNM0141</strain>
    </source>
</reference>
<feature type="region of interest" description="Disordered" evidence="1">
    <location>
        <begin position="457"/>
        <end position="481"/>
    </location>
</feature>
<evidence type="ECO:0000313" key="4">
    <source>
        <dbReference type="EMBL" id="QPI60498.1"/>
    </source>
</evidence>
<dbReference type="Proteomes" id="UP000663421">
    <property type="component" value="Chromosome"/>
</dbReference>
<name>A0ABX6WGF4_STRMQ</name>
<evidence type="ECO:0000313" key="5">
    <source>
        <dbReference type="Proteomes" id="UP000663421"/>
    </source>
</evidence>
<gene>
    <name evidence="4" type="ORF">I1A49_41290</name>
</gene>
<feature type="domain" description="DUF3616" evidence="3">
    <location>
        <begin position="290"/>
        <end position="406"/>
    </location>
</feature>
<dbReference type="EMBL" id="CP065050">
    <property type="protein sequence ID" value="QPI60498.1"/>
    <property type="molecule type" value="Genomic_DNA"/>
</dbReference>
<keyword evidence="5" id="KW-1185">Reference proteome</keyword>
<accession>A0ABX6WGF4</accession>